<reference evidence="7 8" key="1">
    <citation type="journal article" date="2013" name="Genome Announc.">
        <title>Complete Genome Sequence of Burkholderia sp. Strain RPE64, Bacterial Symbiont of the Bean Bug Riptortus pedestris.</title>
        <authorList>
            <person name="Shibata T.F."/>
            <person name="Maeda T."/>
            <person name="Nikoh N."/>
            <person name="Yamaguchi K."/>
            <person name="Oshima K."/>
            <person name="Hattori M."/>
            <person name="Nishiyama T."/>
            <person name="Hasebe M."/>
            <person name="Fukatsu T."/>
            <person name="Kikuchi Y."/>
            <person name="Shigenobu S."/>
        </authorList>
    </citation>
    <scope>NUCLEOTIDE SEQUENCE [LARGE SCALE GENOMIC DNA]</scope>
    <source>
        <plasmid evidence="7 8">p2</plasmid>
    </source>
</reference>
<dbReference type="SUPFAM" id="SSF103473">
    <property type="entry name" value="MFS general substrate transporter"/>
    <property type="match status" value="1"/>
</dbReference>
<feature type="transmembrane region" description="Helical" evidence="5">
    <location>
        <begin position="419"/>
        <end position="437"/>
    </location>
</feature>
<evidence type="ECO:0000313" key="8">
    <source>
        <dbReference type="Proteomes" id="UP000013966"/>
    </source>
</evidence>
<name>A0A060PJI6_9BURK</name>
<dbReference type="PANTHER" id="PTHR23508">
    <property type="entry name" value="CARBOXYLIC ACID TRANSPORTER PROTEIN HOMOLOG"/>
    <property type="match status" value="1"/>
</dbReference>
<feature type="domain" description="Major facilitator superfamily (MFS) profile" evidence="6">
    <location>
        <begin position="31"/>
        <end position="442"/>
    </location>
</feature>
<dbReference type="InterPro" id="IPR005829">
    <property type="entry name" value="Sugar_transporter_CS"/>
</dbReference>
<dbReference type="Pfam" id="PF07690">
    <property type="entry name" value="MFS_1"/>
    <property type="match status" value="1"/>
</dbReference>
<organism evidence="7 8">
    <name type="scientific">Caballeronia insecticola</name>
    <dbReference type="NCBI Taxonomy" id="758793"/>
    <lineage>
        <taxon>Bacteria</taxon>
        <taxon>Pseudomonadati</taxon>
        <taxon>Pseudomonadota</taxon>
        <taxon>Betaproteobacteria</taxon>
        <taxon>Burkholderiales</taxon>
        <taxon>Burkholderiaceae</taxon>
        <taxon>Caballeronia</taxon>
    </lineage>
</organism>
<evidence type="ECO:0000313" key="7">
    <source>
        <dbReference type="EMBL" id="BAO94098.1"/>
    </source>
</evidence>
<protein>
    <submittedName>
        <fullName evidence="7">4-hydroxybenzoate transporter</fullName>
    </submittedName>
</protein>
<evidence type="ECO:0000256" key="4">
    <source>
        <dbReference type="ARBA" id="ARBA00023136"/>
    </source>
</evidence>
<feature type="transmembrane region" description="Helical" evidence="5">
    <location>
        <begin position="298"/>
        <end position="319"/>
    </location>
</feature>
<keyword evidence="8" id="KW-1185">Reference proteome</keyword>
<dbReference type="OrthoDB" id="7066727at2"/>
<dbReference type="Proteomes" id="UP000013966">
    <property type="component" value="Plasmid p2"/>
</dbReference>
<keyword evidence="7" id="KW-0614">Plasmid</keyword>
<feature type="transmembrane region" description="Helical" evidence="5">
    <location>
        <begin position="66"/>
        <end position="85"/>
    </location>
</feature>
<feature type="transmembrane region" description="Helical" evidence="5">
    <location>
        <begin position="31"/>
        <end position="54"/>
    </location>
</feature>
<evidence type="ECO:0000259" key="6">
    <source>
        <dbReference type="PROSITE" id="PS50850"/>
    </source>
</evidence>
<keyword evidence="3 5" id="KW-1133">Transmembrane helix</keyword>
<dbReference type="HOGENOM" id="CLU_001265_46_4_4"/>
<proteinExistence type="predicted"/>
<feature type="transmembrane region" description="Helical" evidence="5">
    <location>
        <begin position="184"/>
        <end position="205"/>
    </location>
</feature>
<feature type="transmembrane region" description="Helical" evidence="5">
    <location>
        <begin position="156"/>
        <end position="178"/>
    </location>
</feature>
<dbReference type="PANTHER" id="PTHR23508:SF10">
    <property type="entry name" value="CARBOXYLIC ACID TRANSPORTER PROTEIN HOMOLOG"/>
    <property type="match status" value="1"/>
</dbReference>
<feature type="transmembrane region" description="Helical" evidence="5">
    <location>
        <begin position="326"/>
        <end position="346"/>
    </location>
</feature>
<dbReference type="PROSITE" id="PS00217">
    <property type="entry name" value="SUGAR_TRANSPORT_2"/>
    <property type="match status" value="1"/>
</dbReference>
<evidence type="ECO:0000256" key="2">
    <source>
        <dbReference type="ARBA" id="ARBA00022692"/>
    </source>
</evidence>
<dbReference type="RefSeq" id="WP_069915739.1">
    <property type="nucleotide sequence ID" value="NC_021295.1"/>
</dbReference>
<dbReference type="InterPro" id="IPR020846">
    <property type="entry name" value="MFS_dom"/>
</dbReference>
<dbReference type="GO" id="GO:0046943">
    <property type="term" value="F:carboxylic acid transmembrane transporter activity"/>
    <property type="evidence" value="ECO:0007669"/>
    <property type="project" value="TreeGrafter"/>
</dbReference>
<feature type="transmembrane region" description="Helical" evidence="5">
    <location>
        <begin position="352"/>
        <end position="378"/>
    </location>
</feature>
<keyword evidence="2 5" id="KW-0812">Transmembrane</keyword>
<accession>A0A060PJI6</accession>
<reference evidence="7 8" key="2">
    <citation type="journal article" date="2018" name="Int. J. Syst. Evol. Microbiol.">
        <title>Burkholderia insecticola sp. nov., a gut symbiotic bacterium of the bean bug Riptortus pedestris.</title>
        <authorList>
            <person name="Takeshita K."/>
            <person name="Tamaki H."/>
            <person name="Ohbayashi T."/>
            <person name="Meng X.-Y."/>
            <person name="Sone T."/>
            <person name="Mitani Y."/>
            <person name="Peeters C."/>
            <person name="Kikuchi Y."/>
            <person name="Vandamme P."/>
        </authorList>
    </citation>
    <scope>NUCLEOTIDE SEQUENCE [LARGE SCALE GENOMIC DNA]</scope>
    <source>
        <strain evidence="7">RPE64</strain>
        <plasmid evidence="7 8">p2</plasmid>
    </source>
</reference>
<gene>
    <name evidence="7" type="ORF">BRPE64_ECDS02160</name>
</gene>
<dbReference type="PROSITE" id="PS50850">
    <property type="entry name" value="MFS"/>
    <property type="match status" value="1"/>
</dbReference>
<dbReference type="GO" id="GO:0005886">
    <property type="term" value="C:plasma membrane"/>
    <property type="evidence" value="ECO:0007669"/>
    <property type="project" value="TreeGrafter"/>
</dbReference>
<comment type="subcellular location">
    <subcellularLocation>
        <location evidence="1">Membrane</location>
        <topology evidence="1">Multi-pass membrane protein</topology>
    </subcellularLocation>
</comment>
<evidence type="ECO:0000256" key="5">
    <source>
        <dbReference type="SAM" id="Phobius"/>
    </source>
</evidence>
<dbReference type="KEGG" id="buo:BRPE64_ECDS02160"/>
<feature type="transmembrane region" description="Helical" evidence="5">
    <location>
        <begin position="122"/>
        <end position="144"/>
    </location>
</feature>
<feature type="transmembrane region" description="Helical" evidence="5">
    <location>
        <begin position="390"/>
        <end position="413"/>
    </location>
</feature>
<geneLocation type="plasmid" evidence="7 8">
    <name>p2</name>
</geneLocation>
<dbReference type="EMBL" id="AP013062">
    <property type="protein sequence ID" value="BAO94098.1"/>
    <property type="molecule type" value="Genomic_DNA"/>
</dbReference>
<evidence type="ECO:0000256" key="1">
    <source>
        <dbReference type="ARBA" id="ARBA00004141"/>
    </source>
</evidence>
<dbReference type="AlphaFoldDB" id="A0A060PJI6"/>
<dbReference type="InterPro" id="IPR011701">
    <property type="entry name" value="MFS"/>
</dbReference>
<keyword evidence="4 5" id="KW-0472">Membrane</keyword>
<dbReference type="Gene3D" id="1.20.1250.20">
    <property type="entry name" value="MFS general substrate transporter like domains"/>
    <property type="match status" value="1"/>
</dbReference>
<feature type="transmembrane region" description="Helical" evidence="5">
    <location>
        <begin position="97"/>
        <end position="116"/>
    </location>
</feature>
<feature type="transmembrane region" description="Helical" evidence="5">
    <location>
        <begin position="264"/>
        <end position="286"/>
    </location>
</feature>
<sequence length="457" mass="47523">MDRPLRSIRLGSVDVTDVIDRGSMSAVAWRVLALCLIAMLVDGFDIQVITYVAPVLTRDLGIERSLLGPVFSSGLVETTLGAFIFGSLGDRLGRKNVLCACMLVFALCSLGTITATGIKSLMIWRFVSGLGLGGLTPLTVAYVAEFCPGRYKVSAAMITTSGYAIGAAGGGLLASFMIPMFGWQSVFILGGVAPVLILVAIAVMLPQSIVDLARRGRSNLVAKAMTRIAPTILVDPAAPISLAEKASGFPVRRLFAEGRTPRTIVLWSMFFANILSLYFMVSWLPTIAHGSGIDLPDAVRAAAVMQVGSVLGTFSLAALVRKFDTFGMVGFGFGAGALALVLLAFAGSSITYFTTVAFFAGFFVIGTQTGANAVSAFAYPPSLRSTGVGWALGIGRTGAIIGPSLGGALMALGWPTRDLLLIAAGPALLAALCAFAISRMVAREAEVQGTATAQSAV</sequence>
<dbReference type="InterPro" id="IPR036259">
    <property type="entry name" value="MFS_trans_sf"/>
</dbReference>
<evidence type="ECO:0000256" key="3">
    <source>
        <dbReference type="ARBA" id="ARBA00022989"/>
    </source>
</evidence>